<evidence type="ECO:0000313" key="3">
    <source>
        <dbReference type="Proteomes" id="UP000003781"/>
    </source>
</evidence>
<dbReference type="Proteomes" id="UP000003781">
    <property type="component" value="Unassembled WGS sequence"/>
</dbReference>
<organism evidence="2 3">
    <name type="scientific">Crocosphaera chwakensis CCY0110</name>
    <dbReference type="NCBI Taxonomy" id="391612"/>
    <lineage>
        <taxon>Bacteria</taxon>
        <taxon>Bacillati</taxon>
        <taxon>Cyanobacteriota</taxon>
        <taxon>Cyanophyceae</taxon>
        <taxon>Oscillatoriophycideae</taxon>
        <taxon>Chroococcales</taxon>
        <taxon>Aphanothecaceae</taxon>
        <taxon>Crocosphaera</taxon>
        <taxon>Crocosphaera chwakensis</taxon>
    </lineage>
</organism>
<sequence length="21" mass="2356">MGVSVHHRYGSKSSSKRDHSI</sequence>
<keyword evidence="3" id="KW-1185">Reference proteome</keyword>
<evidence type="ECO:0000256" key="1">
    <source>
        <dbReference type="SAM" id="MobiDB-lite"/>
    </source>
</evidence>
<accession>A3IIA8</accession>
<dbReference type="AlphaFoldDB" id="A3IIA8"/>
<protein>
    <submittedName>
        <fullName evidence="2">Uncharacterized protein</fullName>
    </submittedName>
</protein>
<dbReference type="EMBL" id="AAXW01000002">
    <property type="protein sequence ID" value="EAZ93540.1"/>
    <property type="molecule type" value="Genomic_DNA"/>
</dbReference>
<feature type="compositionally biased region" description="Basic residues" evidence="1">
    <location>
        <begin position="1"/>
        <end position="10"/>
    </location>
</feature>
<evidence type="ECO:0000313" key="2">
    <source>
        <dbReference type="EMBL" id="EAZ93540.1"/>
    </source>
</evidence>
<gene>
    <name evidence="2" type="ORF">CY0110_17132</name>
</gene>
<name>A3IIA8_9CHRO</name>
<proteinExistence type="predicted"/>
<reference evidence="2 3" key="1">
    <citation type="submission" date="2007-03" db="EMBL/GenBank/DDBJ databases">
        <authorList>
            <person name="Stal L."/>
            <person name="Ferriera S."/>
            <person name="Johnson J."/>
            <person name="Kravitz S."/>
            <person name="Beeson K."/>
            <person name="Sutton G."/>
            <person name="Rogers Y.-H."/>
            <person name="Friedman R."/>
            <person name="Frazier M."/>
            <person name="Venter J.C."/>
        </authorList>
    </citation>
    <scope>NUCLEOTIDE SEQUENCE [LARGE SCALE GENOMIC DNA]</scope>
    <source>
        <strain evidence="2 3">CCY0110</strain>
    </source>
</reference>
<feature type="region of interest" description="Disordered" evidence="1">
    <location>
        <begin position="1"/>
        <end position="21"/>
    </location>
</feature>
<comment type="caution">
    <text evidence="2">The sequence shown here is derived from an EMBL/GenBank/DDBJ whole genome shotgun (WGS) entry which is preliminary data.</text>
</comment>